<dbReference type="NCBIfam" id="TIGR00231">
    <property type="entry name" value="small_GTP"/>
    <property type="match status" value="1"/>
</dbReference>
<protein>
    <submittedName>
        <fullName evidence="5">Uncharacterized protein</fullName>
    </submittedName>
</protein>
<dbReference type="Pfam" id="PF16897">
    <property type="entry name" value="MMR_HSR1_Xtn"/>
    <property type="match status" value="1"/>
</dbReference>
<keyword evidence="6" id="KW-1185">Reference proteome</keyword>
<dbReference type="FunFam" id="3.10.20.30:FF:000003">
    <property type="entry name" value="Developmentally-regulated GTP-binding protein 1"/>
    <property type="match status" value="1"/>
</dbReference>
<keyword evidence="2" id="KW-0342">GTP-binding</keyword>
<dbReference type="AlphaFoldDB" id="A4RS36"/>
<evidence type="ECO:0000256" key="2">
    <source>
        <dbReference type="ARBA" id="ARBA00023134"/>
    </source>
</evidence>
<dbReference type="InterPro" id="IPR031662">
    <property type="entry name" value="GTP-binding_2"/>
</dbReference>
<dbReference type="Proteomes" id="UP000001568">
    <property type="component" value="Chromosome 1"/>
</dbReference>
<dbReference type="GO" id="GO:0003924">
    <property type="term" value="F:GTPase activity"/>
    <property type="evidence" value="ECO:0007669"/>
    <property type="project" value="EnsemblPlants"/>
</dbReference>
<name>A4RS36_OSTLU</name>
<feature type="domain" description="TGS" evidence="4">
    <location>
        <begin position="294"/>
        <end position="370"/>
    </location>
</feature>
<dbReference type="InterPro" id="IPR006073">
    <property type="entry name" value="GTP-bd"/>
</dbReference>
<dbReference type="HOGENOM" id="CLU_044997_0_0_1"/>
<dbReference type="Pfam" id="PF02824">
    <property type="entry name" value="TGS"/>
    <property type="match status" value="1"/>
</dbReference>
<dbReference type="EMBL" id="CP000581">
    <property type="protein sequence ID" value="ABO94302.1"/>
    <property type="molecule type" value="Genomic_DNA"/>
</dbReference>
<evidence type="ECO:0000313" key="5">
    <source>
        <dbReference type="EMBL" id="ABO94302.1"/>
    </source>
</evidence>
<reference evidence="5 6" key="1">
    <citation type="journal article" date="2007" name="Proc. Natl. Acad. Sci. U.S.A.">
        <title>The tiny eukaryote Ostreococcus provides genomic insights into the paradox of plankton speciation.</title>
        <authorList>
            <person name="Palenik B."/>
            <person name="Grimwood J."/>
            <person name="Aerts A."/>
            <person name="Rouze P."/>
            <person name="Salamov A."/>
            <person name="Putnam N."/>
            <person name="Dupont C."/>
            <person name="Jorgensen R."/>
            <person name="Derelle E."/>
            <person name="Rombauts S."/>
            <person name="Zhou K."/>
            <person name="Otillar R."/>
            <person name="Merchant S.S."/>
            <person name="Podell S."/>
            <person name="Gaasterland T."/>
            <person name="Napoli C."/>
            <person name="Gendler K."/>
            <person name="Manuell A."/>
            <person name="Tai V."/>
            <person name="Vallon O."/>
            <person name="Piganeau G."/>
            <person name="Jancek S."/>
            <person name="Heijde M."/>
            <person name="Jabbari K."/>
            <person name="Bowler C."/>
            <person name="Lohr M."/>
            <person name="Robbens S."/>
            <person name="Werner G."/>
            <person name="Dubchak I."/>
            <person name="Pazour G.J."/>
            <person name="Ren Q."/>
            <person name="Paulsen I."/>
            <person name="Delwiche C."/>
            <person name="Schmutz J."/>
            <person name="Rokhsar D."/>
            <person name="Van de Peer Y."/>
            <person name="Moreau H."/>
            <person name="Grigoriev I.V."/>
        </authorList>
    </citation>
    <scope>NUCLEOTIDE SEQUENCE [LARGE SCALE GENOMIC DNA]</scope>
    <source>
        <strain evidence="5 6">CCE9901</strain>
    </source>
</reference>
<dbReference type="FunFam" id="3.40.50.300:FF:000740">
    <property type="entry name" value="Putative GTP-binding protein 1"/>
    <property type="match status" value="1"/>
</dbReference>
<dbReference type="InterPro" id="IPR031167">
    <property type="entry name" value="G_OBG"/>
</dbReference>
<dbReference type="InterPro" id="IPR012675">
    <property type="entry name" value="Beta-grasp_dom_sf"/>
</dbReference>
<dbReference type="CDD" id="cd17230">
    <property type="entry name" value="TGS_DRG1"/>
    <property type="match status" value="1"/>
</dbReference>
<feature type="domain" description="OBG-type G" evidence="3">
    <location>
        <begin position="67"/>
        <end position="294"/>
    </location>
</feature>
<evidence type="ECO:0000313" key="6">
    <source>
        <dbReference type="Proteomes" id="UP000001568"/>
    </source>
</evidence>
<dbReference type="Gene3D" id="3.40.50.300">
    <property type="entry name" value="P-loop containing nucleotide triphosphate hydrolases"/>
    <property type="match status" value="2"/>
</dbReference>
<evidence type="ECO:0000259" key="4">
    <source>
        <dbReference type="PROSITE" id="PS51880"/>
    </source>
</evidence>
<dbReference type="GeneID" id="4999721"/>
<accession>A4RS36</accession>
<dbReference type="OrthoDB" id="603at2759"/>
<dbReference type="PROSITE" id="PS51880">
    <property type="entry name" value="TGS"/>
    <property type="match status" value="1"/>
</dbReference>
<dbReference type="InterPro" id="IPR005225">
    <property type="entry name" value="Small_GTP-bd"/>
</dbReference>
<dbReference type="eggNOG" id="KOG1487">
    <property type="taxonomic scope" value="Eukaryota"/>
</dbReference>
<dbReference type="Pfam" id="PF01926">
    <property type="entry name" value="MMR_HSR1"/>
    <property type="match status" value="1"/>
</dbReference>
<dbReference type="InterPro" id="IPR045001">
    <property type="entry name" value="DRG"/>
</dbReference>
<dbReference type="PRINTS" id="PR00326">
    <property type="entry name" value="GTP1OBG"/>
</dbReference>
<dbReference type="OMA" id="SAKHPGQ"/>
<dbReference type="SUPFAM" id="SSF81271">
    <property type="entry name" value="TGS-like"/>
    <property type="match status" value="1"/>
</dbReference>
<dbReference type="PANTHER" id="PTHR43127">
    <property type="entry name" value="DEVELOPMENTALLY-REGULATED GTP-BINDING PROTEIN 2"/>
    <property type="match status" value="1"/>
</dbReference>
<dbReference type="InterPro" id="IPR012676">
    <property type="entry name" value="TGS-like"/>
</dbReference>
<organism evidence="5 6">
    <name type="scientific">Ostreococcus lucimarinus (strain CCE9901)</name>
    <dbReference type="NCBI Taxonomy" id="436017"/>
    <lineage>
        <taxon>Eukaryota</taxon>
        <taxon>Viridiplantae</taxon>
        <taxon>Chlorophyta</taxon>
        <taxon>Mamiellophyceae</taxon>
        <taxon>Mamiellales</taxon>
        <taxon>Bathycoccaceae</taxon>
        <taxon>Ostreococcus</taxon>
    </lineage>
</organism>
<dbReference type="InterPro" id="IPR004095">
    <property type="entry name" value="TGS"/>
</dbReference>
<dbReference type="KEGG" id="olu:OSTLU_29231"/>
<dbReference type="GO" id="GO:0010494">
    <property type="term" value="C:cytoplasmic stress granule"/>
    <property type="evidence" value="ECO:0007669"/>
    <property type="project" value="EnsemblPlants"/>
</dbReference>
<evidence type="ECO:0000256" key="1">
    <source>
        <dbReference type="ARBA" id="ARBA00022741"/>
    </source>
</evidence>
<dbReference type="SUPFAM" id="SSF52540">
    <property type="entry name" value="P-loop containing nucleoside triphosphate hydrolases"/>
    <property type="match status" value="1"/>
</dbReference>
<gene>
    <name evidence="5" type="ORF">OSTLU_29231</name>
</gene>
<dbReference type="Gramene" id="ABO94302">
    <property type="protein sequence ID" value="ABO94302"/>
    <property type="gene ID" value="OSTLU_29231"/>
</dbReference>
<proteinExistence type="predicted"/>
<dbReference type="RefSeq" id="XP_001416010.1">
    <property type="nucleotide sequence ID" value="XM_001415973.1"/>
</dbReference>
<sequence>MSDGAIMDKIAAIELEISRTQVNKATSSHIGSLRARLCKLQRELVELAGPKGGPKGEGFDVTKTGDCRVGLVGFPSVGKSTLLTKLTGVFSEAAAYEFTTLTCVPGVIKYRGARIQLLDLPGIIEGAKDNKGRGRQVISTARTCDVIIIVLDALKPFTHRKLIEHELEGVGIRLNKKPPAITFNRKEKGGIAFTPNPNGKTTFLDEETVKSICAEYKIHNADVKLFADCTDEELIDVIEGNRIYTPAVYAVNKMDSVSLEELQLMDDMKHYVMTSSEKEWNLDGLLEKVWEYLDLIRVYTMPRGTQPNFDEPIILHKKNCTVEDFCNKLHKTIIRTFKHALVWGTSVKHRPQRVGKEHVLEDEDVVQIQKTHGT</sequence>
<evidence type="ECO:0000259" key="3">
    <source>
        <dbReference type="PROSITE" id="PS51710"/>
    </source>
</evidence>
<dbReference type="GO" id="GO:0019003">
    <property type="term" value="F:GDP binding"/>
    <property type="evidence" value="ECO:0007669"/>
    <property type="project" value="EnsemblPlants"/>
</dbReference>
<dbReference type="GO" id="GO:0005525">
    <property type="term" value="F:GTP binding"/>
    <property type="evidence" value="ECO:0007669"/>
    <property type="project" value="UniProtKB-KW"/>
</dbReference>
<dbReference type="InterPro" id="IPR027417">
    <property type="entry name" value="P-loop_NTPase"/>
</dbReference>
<dbReference type="STRING" id="436017.A4RS36"/>
<keyword evidence="1" id="KW-0547">Nucleotide-binding</keyword>
<dbReference type="PROSITE" id="PS51710">
    <property type="entry name" value="G_OBG"/>
    <property type="match status" value="1"/>
</dbReference>
<dbReference type="CDD" id="cd01896">
    <property type="entry name" value="DRG"/>
    <property type="match status" value="1"/>
</dbReference>
<dbReference type="Gene3D" id="3.10.20.30">
    <property type="match status" value="1"/>
</dbReference>